<dbReference type="PATRIC" id="fig|1470200.3.peg.2591"/>
<feature type="domain" description="Enoyl reductase (ER)" evidence="1">
    <location>
        <begin position="14"/>
        <end position="325"/>
    </location>
</feature>
<gene>
    <name evidence="2" type="ORF">PL75_06840</name>
</gene>
<dbReference type="OrthoDB" id="9782155at2"/>
<keyword evidence="3" id="KW-1185">Reference proteome</keyword>
<comment type="caution">
    <text evidence="2">The sequence shown here is derived from an EMBL/GenBank/DDBJ whole genome shotgun (WGS) entry which is preliminary data.</text>
</comment>
<dbReference type="SUPFAM" id="SSF50129">
    <property type="entry name" value="GroES-like"/>
    <property type="match status" value="1"/>
</dbReference>
<dbReference type="NCBIfam" id="TIGR02823">
    <property type="entry name" value="oxido_YhdH"/>
    <property type="match status" value="1"/>
</dbReference>
<dbReference type="InterPro" id="IPR011032">
    <property type="entry name" value="GroES-like_sf"/>
</dbReference>
<sequence length="329" mass="35203">MPFKAIYLSQTEAGRQTEIVTLEPHDLDEGEVTVAVEYSTINYKDGLALTHKSPVVRRFPLIAGIDFAGTVTESSHPDFKAGDRVTANGWDLGFTHHGGLSQLARVPAKWLIKLPDSITTREAAAIGTAGYTAMLGVLALQQHGTTPDKGEVLVTGAGGGVGSVAVALLAELGYRVTASTGRMHEADYLHKLGANEIIDRSELDAPSSKPLLRERWVAAIDSAGSHTLANILAQTRYGGIVACNGLAQGADLVTTVMPFILRGVTLAGIDSVYAPVEKRRLAWEGLARYLDRNKLAEMINEYPLGKAVEVAQRILKGEIRGRTVINVNA</sequence>
<dbReference type="CDD" id="cd08288">
    <property type="entry name" value="MDR_yhdh"/>
    <property type="match status" value="1"/>
</dbReference>
<dbReference type="STRING" id="1470200.PL75_06840"/>
<dbReference type="Proteomes" id="UP000036027">
    <property type="component" value="Unassembled WGS sequence"/>
</dbReference>
<evidence type="ECO:0000313" key="3">
    <source>
        <dbReference type="Proteomes" id="UP000036027"/>
    </source>
</evidence>
<dbReference type="SUPFAM" id="SSF51735">
    <property type="entry name" value="NAD(P)-binding Rossmann-fold domains"/>
    <property type="match status" value="1"/>
</dbReference>
<name>A0A0J0YRM8_9NEIS</name>
<dbReference type="InterPro" id="IPR013154">
    <property type="entry name" value="ADH-like_N"/>
</dbReference>
<dbReference type="EMBL" id="JTDO01000009">
    <property type="protein sequence ID" value="KLT72786.1"/>
    <property type="molecule type" value="Genomic_DNA"/>
</dbReference>
<dbReference type="RefSeq" id="WP_047761172.1">
    <property type="nucleotide sequence ID" value="NZ_CP091510.1"/>
</dbReference>
<reference evidence="2 3" key="1">
    <citation type="submission" date="2014-11" db="EMBL/GenBank/DDBJ databases">
        <title>Genome of a novel goose pathogen.</title>
        <authorList>
            <person name="Hansen C.M."/>
            <person name="Hueffer K."/>
            <person name="Choi S.C."/>
        </authorList>
    </citation>
    <scope>NUCLEOTIDE SEQUENCE [LARGE SCALE GENOMIC DNA]</scope>
    <source>
        <strain evidence="2 3">KH1503</strain>
    </source>
</reference>
<dbReference type="GO" id="GO:0043957">
    <property type="term" value="F:acryloyl-CoA reductase (NADPH) activity"/>
    <property type="evidence" value="ECO:0007669"/>
    <property type="project" value="TreeGrafter"/>
</dbReference>
<dbReference type="Pfam" id="PF08240">
    <property type="entry name" value="ADH_N"/>
    <property type="match status" value="1"/>
</dbReference>
<dbReference type="InterPro" id="IPR051397">
    <property type="entry name" value="Zn-ADH-like_protein"/>
</dbReference>
<dbReference type="Gene3D" id="3.40.50.720">
    <property type="entry name" value="NAD(P)-binding Rossmann-like Domain"/>
    <property type="match status" value="1"/>
</dbReference>
<dbReference type="Gene3D" id="3.90.180.10">
    <property type="entry name" value="Medium-chain alcohol dehydrogenases, catalytic domain"/>
    <property type="match status" value="1"/>
</dbReference>
<proteinExistence type="predicted"/>
<evidence type="ECO:0000259" key="1">
    <source>
        <dbReference type="SMART" id="SM00829"/>
    </source>
</evidence>
<dbReference type="SMART" id="SM00829">
    <property type="entry name" value="PKS_ER"/>
    <property type="match status" value="1"/>
</dbReference>
<dbReference type="Pfam" id="PF00107">
    <property type="entry name" value="ADH_zinc_N"/>
    <property type="match status" value="1"/>
</dbReference>
<dbReference type="PANTHER" id="PTHR43677:SF1">
    <property type="entry name" value="ACRYLYL-COA REDUCTASE ACUI-RELATED"/>
    <property type="match status" value="1"/>
</dbReference>
<protein>
    <recommendedName>
        <fullName evidence="1">Enoyl reductase (ER) domain-containing protein</fullName>
    </recommendedName>
</protein>
<organism evidence="2 3">
    <name type="scientific">Neisseria arctica</name>
    <dbReference type="NCBI Taxonomy" id="1470200"/>
    <lineage>
        <taxon>Bacteria</taxon>
        <taxon>Pseudomonadati</taxon>
        <taxon>Pseudomonadota</taxon>
        <taxon>Betaproteobacteria</taxon>
        <taxon>Neisseriales</taxon>
        <taxon>Neisseriaceae</taxon>
        <taxon>Neisseria</taxon>
    </lineage>
</organism>
<evidence type="ECO:0000313" key="2">
    <source>
        <dbReference type="EMBL" id="KLT72786.1"/>
    </source>
</evidence>
<dbReference type="AlphaFoldDB" id="A0A0J0YRM8"/>
<dbReference type="InterPro" id="IPR014188">
    <property type="entry name" value="Acrylyl-CoA_reductase_AcuI"/>
</dbReference>
<dbReference type="InterPro" id="IPR036291">
    <property type="entry name" value="NAD(P)-bd_dom_sf"/>
</dbReference>
<dbReference type="PANTHER" id="PTHR43677">
    <property type="entry name" value="SHORT-CHAIN DEHYDROGENASE/REDUCTASE"/>
    <property type="match status" value="1"/>
</dbReference>
<dbReference type="InterPro" id="IPR020843">
    <property type="entry name" value="ER"/>
</dbReference>
<dbReference type="InterPro" id="IPR013149">
    <property type="entry name" value="ADH-like_C"/>
</dbReference>
<accession>A0A0J0YRM8</accession>